<evidence type="ECO:0000313" key="9">
    <source>
        <dbReference type="EMBL" id="CAL1542136.1"/>
    </source>
</evidence>
<dbReference type="EMBL" id="CAXITT010000471">
    <property type="protein sequence ID" value="CAL1542136.1"/>
    <property type="molecule type" value="Genomic_DNA"/>
</dbReference>
<evidence type="ECO:0000256" key="7">
    <source>
        <dbReference type="ARBA" id="ARBA00035133"/>
    </source>
</evidence>
<dbReference type="Pfam" id="PF15433">
    <property type="entry name" value="MRP-S31"/>
    <property type="match status" value="1"/>
</dbReference>
<dbReference type="GO" id="GO:0003735">
    <property type="term" value="F:structural constituent of ribosome"/>
    <property type="evidence" value="ECO:0007669"/>
    <property type="project" value="InterPro"/>
</dbReference>
<gene>
    <name evidence="9" type="ORF">GSLYS_00015742001</name>
</gene>
<keyword evidence="4" id="KW-0689">Ribosomal protein</keyword>
<comment type="subcellular location">
    <subcellularLocation>
        <location evidence="1">Mitochondrion</location>
    </subcellularLocation>
</comment>
<proteinExistence type="inferred from homology"/>
<dbReference type="InterPro" id="IPR026299">
    <property type="entry name" value="MRP-S31"/>
</dbReference>
<evidence type="ECO:0000256" key="5">
    <source>
        <dbReference type="ARBA" id="ARBA00023128"/>
    </source>
</evidence>
<reference evidence="9 10" key="1">
    <citation type="submission" date="2024-04" db="EMBL/GenBank/DDBJ databases">
        <authorList>
            <consortium name="Genoscope - CEA"/>
            <person name="William W."/>
        </authorList>
    </citation>
    <scope>NUCLEOTIDE SEQUENCE [LARGE SCALE GENOMIC DNA]</scope>
</reference>
<comment type="caution">
    <text evidence="9">The sequence shown here is derived from an EMBL/GenBank/DDBJ whole genome shotgun (WGS) entry which is preliminary data.</text>
</comment>
<keyword evidence="3" id="KW-0809">Transit peptide</keyword>
<dbReference type="Proteomes" id="UP001497497">
    <property type="component" value="Unassembled WGS sequence"/>
</dbReference>
<evidence type="ECO:0000256" key="1">
    <source>
        <dbReference type="ARBA" id="ARBA00004173"/>
    </source>
</evidence>
<comment type="similarity">
    <text evidence="2">Belongs to the mitochondrion-specific ribosomal protein mS31 family.</text>
</comment>
<sequence length="180" mass="21019">MNTKNLFTCIFCRQSEVFSDLFGVARLGIFDADKIKAGAQQPVVQVEPDLWQTLDEEKLRTVGSGLPRNAFEEMIQLTKEGKLWQFPIDNEADMHEERKYKFHDHVFLEQHLSLFPDKGPVRKFMELIALGLSLNPYITVPEKLEHIRWYAEYFREKQGILESVVGEQARMKDGEEKKEN</sequence>
<protein>
    <recommendedName>
        <fullName evidence="7">Small ribosomal subunit protein mS31</fullName>
    </recommendedName>
    <alternativeName>
        <fullName evidence="8">28S ribosomal protein S31, mitochondrial</fullName>
    </alternativeName>
</protein>
<accession>A0AAV2I7K5</accession>
<name>A0AAV2I7K5_LYMST</name>
<dbReference type="AlphaFoldDB" id="A0AAV2I7K5"/>
<evidence type="ECO:0000256" key="4">
    <source>
        <dbReference type="ARBA" id="ARBA00022980"/>
    </source>
</evidence>
<dbReference type="GO" id="GO:0005763">
    <property type="term" value="C:mitochondrial small ribosomal subunit"/>
    <property type="evidence" value="ECO:0007669"/>
    <property type="project" value="InterPro"/>
</dbReference>
<dbReference type="PANTHER" id="PTHR13231:SF3">
    <property type="entry name" value="SMALL RIBOSOMAL SUBUNIT PROTEIN MS31"/>
    <property type="match status" value="1"/>
</dbReference>
<evidence type="ECO:0000256" key="3">
    <source>
        <dbReference type="ARBA" id="ARBA00022946"/>
    </source>
</evidence>
<organism evidence="9 10">
    <name type="scientific">Lymnaea stagnalis</name>
    <name type="common">Great pond snail</name>
    <name type="synonym">Helix stagnalis</name>
    <dbReference type="NCBI Taxonomy" id="6523"/>
    <lineage>
        <taxon>Eukaryota</taxon>
        <taxon>Metazoa</taxon>
        <taxon>Spiralia</taxon>
        <taxon>Lophotrochozoa</taxon>
        <taxon>Mollusca</taxon>
        <taxon>Gastropoda</taxon>
        <taxon>Heterobranchia</taxon>
        <taxon>Euthyneura</taxon>
        <taxon>Panpulmonata</taxon>
        <taxon>Hygrophila</taxon>
        <taxon>Lymnaeoidea</taxon>
        <taxon>Lymnaeidae</taxon>
        <taxon>Lymnaea</taxon>
    </lineage>
</organism>
<evidence type="ECO:0000256" key="6">
    <source>
        <dbReference type="ARBA" id="ARBA00023274"/>
    </source>
</evidence>
<keyword evidence="10" id="KW-1185">Reference proteome</keyword>
<evidence type="ECO:0000256" key="2">
    <source>
        <dbReference type="ARBA" id="ARBA00011057"/>
    </source>
</evidence>
<keyword evidence="6" id="KW-0687">Ribonucleoprotein</keyword>
<evidence type="ECO:0000256" key="8">
    <source>
        <dbReference type="ARBA" id="ARBA00035363"/>
    </source>
</evidence>
<dbReference type="PANTHER" id="PTHR13231">
    <property type="entry name" value="MITOCHONDRIAL RIBOSOMAL PROTEIN S31"/>
    <property type="match status" value="1"/>
</dbReference>
<keyword evidence="5" id="KW-0496">Mitochondrion</keyword>
<evidence type="ECO:0000313" key="10">
    <source>
        <dbReference type="Proteomes" id="UP001497497"/>
    </source>
</evidence>